<organism evidence="2 3">
    <name type="scientific">Haematococcus lacustris</name>
    <name type="common">Green alga</name>
    <name type="synonym">Haematococcus pluvialis</name>
    <dbReference type="NCBI Taxonomy" id="44745"/>
    <lineage>
        <taxon>Eukaryota</taxon>
        <taxon>Viridiplantae</taxon>
        <taxon>Chlorophyta</taxon>
        <taxon>core chlorophytes</taxon>
        <taxon>Chlorophyceae</taxon>
        <taxon>CS clade</taxon>
        <taxon>Chlamydomonadales</taxon>
        <taxon>Haematococcaceae</taxon>
        <taxon>Haematococcus</taxon>
    </lineage>
</organism>
<feature type="signal peptide" evidence="1">
    <location>
        <begin position="1"/>
        <end position="24"/>
    </location>
</feature>
<name>A0A699ZSI1_HAELA</name>
<sequence>MVRGSLRLCAVSLFLIAAHFLAQSLDPAQHHQQVAGMQPGHAFNSQDYVQDVMNLSVELDPHLDTAI</sequence>
<protein>
    <submittedName>
        <fullName evidence="2">Uncharacterized protein</fullName>
    </submittedName>
</protein>
<evidence type="ECO:0000313" key="2">
    <source>
        <dbReference type="EMBL" id="GFH21714.1"/>
    </source>
</evidence>
<evidence type="ECO:0000313" key="3">
    <source>
        <dbReference type="Proteomes" id="UP000485058"/>
    </source>
</evidence>
<keyword evidence="1" id="KW-0732">Signal</keyword>
<evidence type="ECO:0000256" key="1">
    <source>
        <dbReference type="SAM" id="SignalP"/>
    </source>
</evidence>
<feature type="chain" id="PRO_5025412046" evidence="1">
    <location>
        <begin position="25"/>
        <end position="67"/>
    </location>
</feature>
<proteinExistence type="predicted"/>
<dbReference type="Proteomes" id="UP000485058">
    <property type="component" value="Unassembled WGS sequence"/>
</dbReference>
<dbReference type="AlphaFoldDB" id="A0A699ZSI1"/>
<accession>A0A699ZSI1</accession>
<comment type="caution">
    <text evidence="2">The sequence shown here is derived from an EMBL/GenBank/DDBJ whole genome shotgun (WGS) entry which is preliminary data.</text>
</comment>
<dbReference type="EMBL" id="BLLF01001889">
    <property type="protein sequence ID" value="GFH21714.1"/>
    <property type="molecule type" value="Genomic_DNA"/>
</dbReference>
<keyword evidence="3" id="KW-1185">Reference proteome</keyword>
<gene>
    <name evidence="2" type="ORF">HaLaN_19072</name>
</gene>
<reference evidence="2 3" key="1">
    <citation type="submission" date="2020-02" db="EMBL/GenBank/DDBJ databases">
        <title>Draft genome sequence of Haematococcus lacustris strain NIES-144.</title>
        <authorList>
            <person name="Morimoto D."/>
            <person name="Nakagawa S."/>
            <person name="Yoshida T."/>
            <person name="Sawayama S."/>
        </authorList>
    </citation>
    <scope>NUCLEOTIDE SEQUENCE [LARGE SCALE GENOMIC DNA]</scope>
    <source>
        <strain evidence="2 3">NIES-144</strain>
    </source>
</reference>